<evidence type="ECO:0000313" key="2">
    <source>
        <dbReference type="Proteomes" id="UP001597041"/>
    </source>
</evidence>
<proteinExistence type="predicted"/>
<sequence length="129" mass="14463">MDDHTEHSNAYTDMNSEAMVEDVENLTLANPESHEKLLDMEITAVAGRDYTTGTVKRYGVDDETYKIHDTSDGVVSVESQHGESLEAVIDDRISYDVKGEGIAKPAHSFEIKNEDYIQLIQQVNTNNKE</sequence>
<accession>A0ABW3NME0</accession>
<gene>
    <name evidence="1" type="ORF">ACFQ19_16430</name>
</gene>
<dbReference type="Proteomes" id="UP001597041">
    <property type="component" value="Unassembled WGS sequence"/>
</dbReference>
<reference evidence="2" key="1">
    <citation type="journal article" date="2019" name="Int. J. Syst. Evol. Microbiol.">
        <title>The Global Catalogue of Microorganisms (GCM) 10K type strain sequencing project: providing services to taxonomists for standard genome sequencing and annotation.</title>
        <authorList>
            <consortium name="The Broad Institute Genomics Platform"/>
            <consortium name="The Broad Institute Genome Sequencing Center for Infectious Disease"/>
            <person name="Wu L."/>
            <person name="Ma J."/>
        </authorList>
    </citation>
    <scope>NUCLEOTIDE SEQUENCE [LARGE SCALE GENOMIC DNA]</scope>
    <source>
        <strain evidence="2">CCUG 56608</strain>
    </source>
</reference>
<keyword evidence="2" id="KW-1185">Reference proteome</keyword>
<protein>
    <submittedName>
        <fullName evidence="1">Uncharacterized protein</fullName>
    </submittedName>
</protein>
<name>A0ABW3NME0_9BACI</name>
<organism evidence="1 2">
    <name type="scientific">Oceanobacillus locisalsi</name>
    <dbReference type="NCBI Taxonomy" id="546107"/>
    <lineage>
        <taxon>Bacteria</taxon>
        <taxon>Bacillati</taxon>
        <taxon>Bacillota</taxon>
        <taxon>Bacilli</taxon>
        <taxon>Bacillales</taxon>
        <taxon>Bacillaceae</taxon>
        <taxon>Oceanobacillus</taxon>
    </lineage>
</organism>
<dbReference type="EMBL" id="JBHTKK010000024">
    <property type="protein sequence ID" value="MFD1067596.1"/>
    <property type="molecule type" value="Genomic_DNA"/>
</dbReference>
<evidence type="ECO:0000313" key="1">
    <source>
        <dbReference type="EMBL" id="MFD1067596.1"/>
    </source>
</evidence>
<dbReference type="RefSeq" id="WP_379593726.1">
    <property type="nucleotide sequence ID" value="NZ_JBHTKK010000024.1"/>
</dbReference>
<comment type="caution">
    <text evidence="1">The sequence shown here is derived from an EMBL/GenBank/DDBJ whole genome shotgun (WGS) entry which is preliminary data.</text>
</comment>